<gene>
    <name evidence="4" type="ORF">IFM89_028658</name>
</gene>
<dbReference type="GO" id="GO:0003777">
    <property type="term" value="F:microtubule motor activity"/>
    <property type="evidence" value="ECO:0007669"/>
    <property type="project" value="InterPro"/>
</dbReference>
<comment type="similarity">
    <text evidence="2">Belongs to the TRAFAC class myosin-kinesin ATPase superfamily. Kinesin family.</text>
</comment>
<keyword evidence="1" id="KW-0505">Motor protein</keyword>
<dbReference type="GO" id="GO:0008017">
    <property type="term" value="F:microtubule binding"/>
    <property type="evidence" value="ECO:0007669"/>
    <property type="project" value="InterPro"/>
</dbReference>
<dbReference type="Gene3D" id="3.40.850.10">
    <property type="entry name" value="Kinesin motor domain"/>
    <property type="match status" value="1"/>
</dbReference>
<comment type="caution">
    <text evidence="2">Lacks conserved residue(s) required for the propagation of feature annotation.</text>
</comment>
<evidence type="ECO:0000313" key="5">
    <source>
        <dbReference type="Proteomes" id="UP000631114"/>
    </source>
</evidence>
<sequence length="94" mass="10771">MFFSEVEPMIRSALDGNNVCILAYGQTELGRHLLWREPKQPRIVPQALEKLFSLAARDNSILYSFSMSMLEVYMGSLRDLVAPKLLPRTTRDLL</sequence>
<dbReference type="InterPro" id="IPR027417">
    <property type="entry name" value="P-loop_NTPase"/>
</dbReference>
<name>A0A835LFB3_9MAGN</name>
<protein>
    <recommendedName>
        <fullName evidence="3">Kinesin motor domain-containing protein</fullName>
    </recommendedName>
</protein>
<dbReference type="Proteomes" id="UP000631114">
    <property type="component" value="Unassembled WGS sequence"/>
</dbReference>
<dbReference type="InterPro" id="IPR027640">
    <property type="entry name" value="Kinesin-like_fam"/>
</dbReference>
<feature type="domain" description="Kinesin motor" evidence="3">
    <location>
        <begin position="1"/>
        <end position="94"/>
    </location>
</feature>
<dbReference type="PROSITE" id="PS50067">
    <property type="entry name" value="KINESIN_MOTOR_2"/>
    <property type="match status" value="1"/>
</dbReference>
<evidence type="ECO:0000256" key="2">
    <source>
        <dbReference type="PROSITE-ProRule" id="PRU00283"/>
    </source>
</evidence>
<dbReference type="SUPFAM" id="SSF52540">
    <property type="entry name" value="P-loop containing nucleoside triphosphate hydrolases"/>
    <property type="match status" value="1"/>
</dbReference>
<dbReference type="InterPro" id="IPR001752">
    <property type="entry name" value="Kinesin_motor_dom"/>
</dbReference>
<accession>A0A835LFB3</accession>
<dbReference type="GO" id="GO:0005524">
    <property type="term" value="F:ATP binding"/>
    <property type="evidence" value="ECO:0007669"/>
    <property type="project" value="InterPro"/>
</dbReference>
<organism evidence="4 5">
    <name type="scientific">Coptis chinensis</name>
    <dbReference type="NCBI Taxonomy" id="261450"/>
    <lineage>
        <taxon>Eukaryota</taxon>
        <taxon>Viridiplantae</taxon>
        <taxon>Streptophyta</taxon>
        <taxon>Embryophyta</taxon>
        <taxon>Tracheophyta</taxon>
        <taxon>Spermatophyta</taxon>
        <taxon>Magnoliopsida</taxon>
        <taxon>Ranunculales</taxon>
        <taxon>Ranunculaceae</taxon>
        <taxon>Coptidoideae</taxon>
        <taxon>Coptis</taxon>
    </lineage>
</organism>
<dbReference type="GO" id="GO:0007018">
    <property type="term" value="P:microtubule-based movement"/>
    <property type="evidence" value="ECO:0007669"/>
    <property type="project" value="InterPro"/>
</dbReference>
<dbReference type="OrthoDB" id="1300566at2759"/>
<keyword evidence="5" id="KW-1185">Reference proteome</keyword>
<reference evidence="4 5" key="1">
    <citation type="submission" date="2020-10" db="EMBL/GenBank/DDBJ databases">
        <title>The Coptis chinensis genome and diversification of protoberbering-type alkaloids.</title>
        <authorList>
            <person name="Wang B."/>
            <person name="Shu S."/>
            <person name="Song C."/>
            <person name="Liu Y."/>
        </authorList>
    </citation>
    <scope>NUCLEOTIDE SEQUENCE [LARGE SCALE GENOMIC DNA]</scope>
    <source>
        <strain evidence="4">HL-2020</strain>
        <tissue evidence="4">Leaf</tissue>
    </source>
</reference>
<dbReference type="EMBL" id="JADFTS010000009">
    <property type="protein sequence ID" value="KAF9589749.1"/>
    <property type="molecule type" value="Genomic_DNA"/>
</dbReference>
<dbReference type="AlphaFoldDB" id="A0A835LFB3"/>
<dbReference type="Pfam" id="PF00225">
    <property type="entry name" value="Kinesin"/>
    <property type="match status" value="1"/>
</dbReference>
<proteinExistence type="inferred from homology"/>
<evidence type="ECO:0000313" key="4">
    <source>
        <dbReference type="EMBL" id="KAF9589749.1"/>
    </source>
</evidence>
<evidence type="ECO:0000259" key="3">
    <source>
        <dbReference type="PROSITE" id="PS50067"/>
    </source>
</evidence>
<dbReference type="InterPro" id="IPR036961">
    <property type="entry name" value="Kinesin_motor_dom_sf"/>
</dbReference>
<comment type="caution">
    <text evidence="4">The sequence shown here is derived from an EMBL/GenBank/DDBJ whole genome shotgun (WGS) entry which is preliminary data.</text>
</comment>
<evidence type="ECO:0000256" key="1">
    <source>
        <dbReference type="ARBA" id="ARBA00023175"/>
    </source>
</evidence>
<dbReference type="PANTHER" id="PTHR47972">
    <property type="entry name" value="KINESIN-LIKE PROTEIN KLP-3"/>
    <property type="match status" value="1"/>
</dbReference>
<dbReference type="GO" id="GO:0015630">
    <property type="term" value="C:microtubule cytoskeleton"/>
    <property type="evidence" value="ECO:0007669"/>
    <property type="project" value="TreeGrafter"/>
</dbReference>
<dbReference type="PANTHER" id="PTHR47972:SF23">
    <property type="entry name" value="KINESIN MOTOR DOMAIN-CONTAINING PROTEIN"/>
    <property type="match status" value="1"/>
</dbReference>